<dbReference type="AlphaFoldDB" id="A0A438H5V3"/>
<organism evidence="1 2">
    <name type="scientific">Vitis vinifera</name>
    <name type="common">Grape</name>
    <dbReference type="NCBI Taxonomy" id="29760"/>
    <lineage>
        <taxon>Eukaryota</taxon>
        <taxon>Viridiplantae</taxon>
        <taxon>Streptophyta</taxon>
        <taxon>Embryophyta</taxon>
        <taxon>Tracheophyta</taxon>
        <taxon>Spermatophyta</taxon>
        <taxon>Magnoliopsida</taxon>
        <taxon>eudicotyledons</taxon>
        <taxon>Gunneridae</taxon>
        <taxon>Pentapetalae</taxon>
        <taxon>rosids</taxon>
        <taxon>Vitales</taxon>
        <taxon>Vitaceae</taxon>
        <taxon>Viteae</taxon>
        <taxon>Vitis</taxon>
    </lineage>
</organism>
<accession>A0A438H5V3</accession>
<reference evidence="1 2" key="1">
    <citation type="journal article" date="2018" name="PLoS Genet.">
        <title>Population sequencing reveals clonal diversity and ancestral inbreeding in the grapevine cultivar Chardonnay.</title>
        <authorList>
            <person name="Roach M.J."/>
            <person name="Johnson D.L."/>
            <person name="Bohlmann J."/>
            <person name="van Vuuren H.J."/>
            <person name="Jones S.J."/>
            <person name="Pretorius I.S."/>
            <person name="Schmidt S.A."/>
            <person name="Borneman A.R."/>
        </authorList>
    </citation>
    <scope>NUCLEOTIDE SEQUENCE [LARGE SCALE GENOMIC DNA]</scope>
    <source>
        <strain evidence="2">cv. Chardonnay</strain>
        <tissue evidence="1">Leaf</tissue>
    </source>
</reference>
<protein>
    <submittedName>
        <fullName evidence="1">Uncharacterized protein</fullName>
    </submittedName>
</protein>
<proteinExistence type="predicted"/>
<name>A0A438H5V3_VITVI</name>
<sequence>MPYTQPQVVLEGEGDYKWMGTFATPRPAEVVSKHDGTAAPKILRHAKNWMEAKVSGKVGIKVLCFHTKSISSLPFHEEMVSLYLKKLPDDMGSLQCLVKLKANGSASKGSHWNNTARVFNHCQSFHQVFKIYGPMSAIPGNFGALVWLSTIVDLFGALVETRATL</sequence>
<dbReference type="Proteomes" id="UP000288805">
    <property type="component" value="Unassembled WGS sequence"/>
</dbReference>
<dbReference type="EMBL" id="QGNW01000274">
    <property type="protein sequence ID" value="RVW79832.1"/>
    <property type="molecule type" value="Genomic_DNA"/>
</dbReference>
<evidence type="ECO:0000313" key="2">
    <source>
        <dbReference type="Proteomes" id="UP000288805"/>
    </source>
</evidence>
<gene>
    <name evidence="1" type="ORF">CK203_047639</name>
</gene>
<comment type="caution">
    <text evidence="1">The sequence shown here is derived from an EMBL/GenBank/DDBJ whole genome shotgun (WGS) entry which is preliminary data.</text>
</comment>
<evidence type="ECO:0000313" key="1">
    <source>
        <dbReference type="EMBL" id="RVW79832.1"/>
    </source>
</evidence>